<organism evidence="2 3">
    <name type="scientific">Prorocentrum cordatum</name>
    <dbReference type="NCBI Taxonomy" id="2364126"/>
    <lineage>
        <taxon>Eukaryota</taxon>
        <taxon>Sar</taxon>
        <taxon>Alveolata</taxon>
        <taxon>Dinophyceae</taxon>
        <taxon>Prorocentrales</taxon>
        <taxon>Prorocentraceae</taxon>
        <taxon>Prorocentrum</taxon>
    </lineage>
</organism>
<evidence type="ECO:0000313" key="3">
    <source>
        <dbReference type="Proteomes" id="UP001189429"/>
    </source>
</evidence>
<gene>
    <name evidence="2" type="ORF">PCOR1329_LOCUS52540</name>
</gene>
<evidence type="ECO:0000313" key="2">
    <source>
        <dbReference type="EMBL" id="CAK0864759.1"/>
    </source>
</evidence>
<feature type="non-terminal residue" evidence="2">
    <location>
        <position position="1"/>
    </location>
</feature>
<keyword evidence="1" id="KW-1133">Transmembrane helix</keyword>
<keyword evidence="3" id="KW-1185">Reference proteome</keyword>
<dbReference type="Proteomes" id="UP001189429">
    <property type="component" value="Unassembled WGS sequence"/>
</dbReference>
<reference evidence="2" key="1">
    <citation type="submission" date="2023-10" db="EMBL/GenBank/DDBJ databases">
        <authorList>
            <person name="Chen Y."/>
            <person name="Shah S."/>
            <person name="Dougan E. K."/>
            <person name="Thang M."/>
            <person name="Chan C."/>
        </authorList>
    </citation>
    <scope>NUCLEOTIDE SEQUENCE [LARGE SCALE GENOMIC DNA]</scope>
</reference>
<keyword evidence="1" id="KW-0812">Transmembrane</keyword>
<proteinExistence type="predicted"/>
<sequence>DRAKCHGMVVGPGRGASSCDAPLREFIMRAVLRGQIGAGILRAFLAIQVLVCSVIMFVAQLDPAPRAFEAIGPHARRALFRGTKHWFSPGALKDLKSLSFPTALPDVQSAARAAMARVARFANSTRGGIRIQARARQLLWASRDARNQPRARCFQQHADQNFLFSLRGATSELAAAERQLRGEPPLLDPASPAAQGRGGWRAQAKRFFVVAFWPSAATRSRKRAGKWQLDVLPGHQPARWLNALALS</sequence>
<feature type="transmembrane region" description="Helical" evidence="1">
    <location>
        <begin position="39"/>
        <end position="59"/>
    </location>
</feature>
<keyword evidence="1" id="KW-0472">Membrane</keyword>
<comment type="caution">
    <text evidence="2">The sequence shown here is derived from an EMBL/GenBank/DDBJ whole genome shotgun (WGS) entry which is preliminary data.</text>
</comment>
<protein>
    <submittedName>
        <fullName evidence="2">Uncharacterized protein</fullName>
    </submittedName>
</protein>
<dbReference type="EMBL" id="CAUYUJ010016393">
    <property type="protein sequence ID" value="CAK0864759.1"/>
    <property type="molecule type" value="Genomic_DNA"/>
</dbReference>
<accession>A0ABN9UX61</accession>
<name>A0ABN9UX61_9DINO</name>
<evidence type="ECO:0000256" key="1">
    <source>
        <dbReference type="SAM" id="Phobius"/>
    </source>
</evidence>